<organism evidence="2 3">
    <name type="scientific">Tumebacillus avium</name>
    <dbReference type="NCBI Taxonomy" id="1903704"/>
    <lineage>
        <taxon>Bacteria</taxon>
        <taxon>Bacillati</taxon>
        <taxon>Bacillota</taxon>
        <taxon>Bacilli</taxon>
        <taxon>Bacillales</taxon>
        <taxon>Alicyclobacillaceae</taxon>
        <taxon>Tumebacillus</taxon>
    </lineage>
</organism>
<dbReference type="Gene3D" id="3.30.1490.20">
    <property type="entry name" value="ATP-grasp fold, A domain"/>
    <property type="match status" value="1"/>
</dbReference>
<proteinExistence type="predicted"/>
<evidence type="ECO:0000259" key="1">
    <source>
        <dbReference type="Pfam" id="PF01326"/>
    </source>
</evidence>
<dbReference type="GO" id="GO:0016301">
    <property type="term" value="F:kinase activity"/>
    <property type="evidence" value="ECO:0007669"/>
    <property type="project" value="InterPro"/>
</dbReference>
<dbReference type="InterPro" id="IPR013815">
    <property type="entry name" value="ATP_grasp_subdomain_1"/>
</dbReference>
<dbReference type="EMBL" id="CP021434">
    <property type="protein sequence ID" value="ARU60382.1"/>
    <property type="molecule type" value="Genomic_DNA"/>
</dbReference>
<dbReference type="Proteomes" id="UP000195437">
    <property type="component" value="Chromosome"/>
</dbReference>
<accession>A0A1Y0IIQ2</accession>
<dbReference type="GO" id="GO:0005524">
    <property type="term" value="F:ATP binding"/>
    <property type="evidence" value="ECO:0007669"/>
    <property type="project" value="InterPro"/>
</dbReference>
<evidence type="ECO:0000313" key="2">
    <source>
        <dbReference type="EMBL" id="ARU60382.1"/>
    </source>
</evidence>
<evidence type="ECO:0000313" key="3">
    <source>
        <dbReference type="Proteomes" id="UP000195437"/>
    </source>
</evidence>
<dbReference type="Pfam" id="PF01326">
    <property type="entry name" value="PPDK_N"/>
    <property type="match status" value="1"/>
</dbReference>
<name>A0A1Y0IIQ2_9BACL</name>
<protein>
    <recommendedName>
        <fullName evidence="1">Pyruvate phosphate dikinase AMP/ATP-binding domain-containing protein</fullName>
    </recommendedName>
</protein>
<sequence>MWTFVKIRSLTWKGVLLVAIDERIYGNKINNTILMSTIPGLNAHVPKSYFVPSTLFQEYLSAQPAVWEKIQTFLTDLRYEVVEGNLLLHFDVKVRNYLQKTVQTEFHRWLLQHRSELIDTIQQQFGERLLVVRSSGNEDSDEYSNAGGYESLVAVHPAETLDAMAKVAASFFAVKSYKQLMIEHEKLDARAAKGVAAFYRFQDETFALAVEEGLAQFYVQAGVRFYKTDRNLDLHSNEVELLEKKEESVMVRTSDSDLQSFRIYERWEWIPKRPDEAFVSILIQEMIGQRVDKQIMDQKARIYAPLLPVDVLKYMVKKIKVVEESYGRPMDTEWVFDGEYPVSIVGFSKERQGGADYPVVTCVLGVGNAVSGEEFASSTYMVVDDKVILVNTSEKTVDVRGTSDALKIVQARPLVDTTLTKPLSYVGVDEGLLLPLTVFEGNVLIEGYAASHGYLHMSPSLDEAWEQFTKLTQAEKQELACVVVKSGTGLDHAAIMFTRVGVPVLQVSREVYDRIVKANSLQPKFVSDLQKGMLLHHQEAAQLKKLVLCEGRITYPPLFRRSSVVLEEKVSIQANQTSRYSNIMQASDVLYGRNGVAGLLEQLETYRPELGEHAYQDLVQLLGEQVERLADLVKQEPYFVLPRTICRYISTHCYSEIETKFRVQLLRTLLFHLQQEAEIEVSSDGSTMVAGSALGWVLRGYVQGLREADNLGERLGLELAARLEEQKTAYAEQLRKEISELLWERILLDHDGVRHLEESHSLKRYSSLVCYIRSGYFTFCHDYKQRKLVNDRPWAFYETFGYRSQTSLDPDTVFLYLGTALRGGEVYKEVDDLLKESQFTDPTLLHKYRQYIYALGSGGSLEEACFLKALCQYGGADFLPNFLKQDDALRTLLTPLYQILMELKLSEIDHDMIEKLSSSGDLQTAREAKLQADRIHQGLRFLFNQTKRSNLPDFVRKSLHNVFANLLDDFIDLFDLIAKVYAKALAANKGDFYLAYMDTLRRWYEAMLEFTAEMKTEFYRRYERYVNRHMENLYAEENRGMFLGYGYDGIWFNRINNFPDKSINIHQLHNTIHQGSIFFKTKLYPFFVEGYPMQVFAATNSFCEQLNPIFKLRHNFLQMELGLTIHKSAALLSVTGCQFYFTEAPRGEEKGHDKFHIARLISMQQLLQGCNKWYPKFRFTSEIYEFVGDFGIKIFVYPQEGQLFDQAECFDAFRIVQTLMDSTYEFSKVDNARLSHLEHDMANEPMYQEIFPLLVEYRKQIDQHEFYLPLLSNRMTIVITALSLQHDFMMPICEVWNASYREMEQKLRHRVANDAFWKKELDALILVLRHPEEVFQDLLMRDGSFTAWERALARHLLARRDYAALLLQDSNLRRYPEMLTLLEKTQPYLVMEQAQHQQWLQERLHNHLRTKSPESYILRKCAIAYRLDQWVKEYVSETPWGTPVADMIENRMRLHPEVLQRLKRQEHEPQHANVVLPLLQRVKQARAFDCRYRFPDNELVLDE</sequence>
<keyword evidence="3" id="KW-1185">Reference proteome</keyword>
<dbReference type="KEGG" id="tum:CBW65_04355"/>
<feature type="domain" description="Pyruvate phosphate dikinase AMP/ATP-binding" evidence="1">
    <location>
        <begin position="26"/>
        <end position="338"/>
    </location>
</feature>
<gene>
    <name evidence="2" type="ORF">CBW65_04355</name>
</gene>
<reference evidence="3" key="1">
    <citation type="submission" date="2017-05" db="EMBL/GenBank/DDBJ databases">
        <authorList>
            <person name="Sung H."/>
        </authorList>
    </citation>
    <scope>NUCLEOTIDE SEQUENCE [LARGE SCALE GENOMIC DNA]</scope>
    <source>
        <strain evidence="3">AR23208</strain>
    </source>
</reference>
<dbReference type="InterPro" id="IPR002192">
    <property type="entry name" value="PPDK_AMP/ATP-bd"/>
</dbReference>